<keyword evidence="3" id="KW-1185">Reference proteome</keyword>
<dbReference type="AlphaFoldDB" id="A0A3N2ANT7"/>
<protein>
    <recommendedName>
        <fullName evidence="1">VOC domain-containing protein</fullName>
    </recommendedName>
</protein>
<proteinExistence type="predicted"/>
<evidence type="ECO:0000313" key="2">
    <source>
        <dbReference type="EMBL" id="ROR64724.1"/>
    </source>
</evidence>
<sequence length="126" mass="13304">MAQYTDGFSGFAAPDLDAARTFYGDVLGLEVGEEMGQLALTLPGGARVFVYQKDDHEPAVFTILNLVVPDITASIDELVGKGVTFERYDGFEQDERGIASGLGPDIAWCTDPAGNIIAVIGDDGSS</sequence>
<evidence type="ECO:0000313" key="3">
    <source>
        <dbReference type="Proteomes" id="UP000275456"/>
    </source>
</evidence>
<comment type="caution">
    <text evidence="2">The sequence shown here is derived from an EMBL/GenBank/DDBJ whole genome shotgun (WGS) entry which is preliminary data.</text>
</comment>
<dbReference type="Proteomes" id="UP000275456">
    <property type="component" value="Unassembled WGS sequence"/>
</dbReference>
<accession>A0A3N2ANT7</accession>
<dbReference type="PROSITE" id="PS51819">
    <property type="entry name" value="VOC"/>
    <property type="match status" value="1"/>
</dbReference>
<dbReference type="EMBL" id="RKHJ01000001">
    <property type="protein sequence ID" value="ROR64724.1"/>
    <property type="molecule type" value="Genomic_DNA"/>
</dbReference>
<dbReference type="SUPFAM" id="SSF54593">
    <property type="entry name" value="Glyoxalase/Bleomycin resistance protein/Dihydroxybiphenyl dioxygenase"/>
    <property type="match status" value="1"/>
</dbReference>
<dbReference type="Gene3D" id="3.10.180.10">
    <property type="entry name" value="2,3-Dihydroxybiphenyl 1,2-Dioxygenase, domain 1"/>
    <property type="match status" value="1"/>
</dbReference>
<dbReference type="OrthoDB" id="9804907at2"/>
<evidence type="ECO:0000259" key="1">
    <source>
        <dbReference type="PROSITE" id="PS51819"/>
    </source>
</evidence>
<name>A0A3N2ANT7_9MICO</name>
<dbReference type="InterPro" id="IPR004360">
    <property type="entry name" value="Glyas_Fos-R_dOase_dom"/>
</dbReference>
<feature type="domain" description="VOC" evidence="1">
    <location>
        <begin position="4"/>
        <end position="122"/>
    </location>
</feature>
<dbReference type="InterPro" id="IPR037523">
    <property type="entry name" value="VOC_core"/>
</dbReference>
<reference evidence="2 3" key="1">
    <citation type="submission" date="2018-11" db="EMBL/GenBank/DDBJ databases">
        <title>Sequencing the genomes of 1000 actinobacteria strains.</title>
        <authorList>
            <person name="Klenk H.-P."/>
        </authorList>
    </citation>
    <scope>NUCLEOTIDE SEQUENCE [LARGE SCALE GENOMIC DNA]</scope>
    <source>
        <strain evidence="2 3">DSM 9580</strain>
    </source>
</reference>
<organism evidence="2 3">
    <name type="scientific">Agrococcus jenensis</name>
    <dbReference type="NCBI Taxonomy" id="46353"/>
    <lineage>
        <taxon>Bacteria</taxon>
        <taxon>Bacillati</taxon>
        <taxon>Actinomycetota</taxon>
        <taxon>Actinomycetes</taxon>
        <taxon>Micrococcales</taxon>
        <taxon>Microbacteriaceae</taxon>
        <taxon>Agrococcus</taxon>
    </lineage>
</organism>
<dbReference type="InterPro" id="IPR029068">
    <property type="entry name" value="Glyas_Bleomycin-R_OHBP_Dase"/>
</dbReference>
<dbReference type="Pfam" id="PF00903">
    <property type="entry name" value="Glyoxalase"/>
    <property type="match status" value="1"/>
</dbReference>
<gene>
    <name evidence="2" type="ORF">EDD26_0070</name>
</gene>